<dbReference type="EMBL" id="BK015215">
    <property type="protein sequence ID" value="DAD96348.1"/>
    <property type="molecule type" value="Genomic_DNA"/>
</dbReference>
<proteinExistence type="predicted"/>
<protein>
    <submittedName>
        <fullName evidence="1">Uncharacterized protein</fullName>
    </submittedName>
</protein>
<reference evidence="1" key="1">
    <citation type="journal article" date="2021" name="Proc. Natl. Acad. Sci. U.S.A.">
        <title>A Catalog of Tens of Thousands of Viruses from Human Metagenomes Reveals Hidden Associations with Chronic Diseases.</title>
        <authorList>
            <person name="Tisza M.J."/>
            <person name="Buck C.B."/>
        </authorList>
    </citation>
    <scope>NUCLEOTIDE SEQUENCE</scope>
    <source>
        <strain evidence="1">CtagO6</strain>
    </source>
</reference>
<name>A0A8S5NPP3_9CAUD</name>
<accession>A0A8S5NPP3</accession>
<evidence type="ECO:0000313" key="1">
    <source>
        <dbReference type="EMBL" id="DAD96348.1"/>
    </source>
</evidence>
<sequence>MSLAKNGYAVYPLRQKKILIGDQVVYDRDTRGKSWFILDYAVYDAPRFIPAQSTGLVTSDGLLFHSRSRRKGG</sequence>
<organism evidence="1">
    <name type="scientific">Myoviridae sp. ctagO6</name>
    <dbReference type="NCBI Taxonomy" id="2826667"/>
    <lineage>
        <taxon>Viruses</taxon>
        <taxon>Duplodnaviria</taxon>
        <taxon>Heunggongvirae</taxon>
        <taxon>Uroviricota</taxon>
        <taxon>Caudoviricetes</taxon>
    </lineage>
</organism>